<sequence>MTIMRRHNDAKEELKVHLRKIYCDPERERPLEDIEGLIWPSAPGFKFNKPSTLDKVNSCCYKGKSDSLWALQAVQSNKIKAIEIRRLDDLIRKFLSYVHNSVAWISTHVGIRGNENVVGLAKAVLNTASSSKKKKNICGSDLKPCIHTIWQENWDVQVANKFHEVLPNLGEDLSKRGEGAGTKRETVCLMFTMVSEDVEIEKFYEEIEAAKGYLNPQDIIIAMVDFNAKVEDERVEDVVGPSGIETVNDRGMWSKLEIRAVVRVLFAKGTKCSIIYREIVENYGEHAMSMTQVHQWCSWFKDGRTSLQDEPRSGRLNTANNDWNTA</sequence>
<dbReference type="PANTHER" id="PTHR46060">
    <property type="entry name" value="MARINER MOS1 TRANSPOSASE-LIKE PROTEIN"/>
    <property type="match status" value="1"/>
</dbReference>
<gene>
    <name evidence="2" type="ORF">PoB_003282000</name>
</gene>
<dbReference type="PANTHER" id="PTHR46060:SF1">
    <property type="entry name" value="MARINER MOS1 TRANSPOSASE-LIKE PROTEIN"/>
    <property type="match status" value="1"/>
</dbReference>
<evidence type="ECO:0000313" key="3">
    <source>
        <dbReference type="Proteomes" id="UP000735302"/>
    </source>
</evidence>
<keyword evidence="3" id="KW-1185">Reference proteome</keyword>
<organism evidence="2 3">
    <name type="scientific">Plakobranchus ocellatus</name>
    <dbReference type="NCBI Taxonomy" id="259542"/>
    <lineage>
        <taxon>Eukaryota</taxon>
        <taxon>Metazoa</taxon>
        <taxon>Spiralia</taxon>
        <taxon>Lophotrochozoa</taxon>
        <taxon>Mollusca</taxon>
        <taxon>Gastropoda</taxon>
        <taxon>Heterobranchia</taxon>
        <taxon>Euthyneura</taxon>
        <taxon>Panpulmonata</taxon>
        <taxon>Sacoglossa</taxon>
        <taxon>Placobranchoidea</taxon>
        <taxon>Plakobranchidae</taxon>
        <taxon>Plakobranchus</taxon>
    </lineage>
</organism>
<evidence type="ECO:0000259" key="1">
    <source>
        <dbReference type="Pfam" id="PF17906"/>
    </source>
</evidence>
<dbReference type="AlphaFoldDB" id="A0AAV4AHR6"/>
<name>A0AAV4AHR6_9GAST</name>
<feature type="domain" description="Mos1 transposase HTH" evidence="1">
    <location>
        <begin position="256"/>
        <end position="303"/>
    </location>
</feature>
<dbReference type="EMBL" id="BLXT01003772">
    <property type="protein sequence ID" value="GFO06315.1"/>
    <property type="molecule type" value="Genomic_DNA"/>
</dbReference>
<dbReference type="Pfam" id="PF17906">
    <property type="entry name" value="HTH_48"/>
    <property type="match status" value="1"/>
</dbReference>
<dbReference type="Proteomes" id="UP000735302">
    <property type="component" value="Unassembled WGS sequence"/>
</dbReference>
<comment type="caution">
    <text evidence="2">The sequence shown here is derived from an EMBL/GenBank/DDBJ whole genome shotgun (WGS) entry which is preliminary data.</text>
</comment>
<dbReference type="InterPro" id="IPR052709">
    <property type="entry name" value="Transposase-MT_Hybrid"/>
</dbReference>
<accession>A0AAV4AHR6</accession>
<evidence type="ECO:0000313" key="2">
    <source>
        <dbReference type="EMBL" id="GFO06315.1"/>
    </source>
</evidence>
<proteinExistence type="predicted"/>
<dbReference type="InterPro" id="IPR041426">
    <property type="entry name" value="Mos1_HTH"/>
</dbReference>
<reference evidence="2 3" key="1">
    <citation type="journal article" date="2021" name="Elife">
        <title>Chloroplast acquisition without the gene transfer in kleptoplastic sea slugs, Plakobranchus ocellatus.</title>
        <authorList>
            <person name="Maeda T."/>
            <person name="Takahashi S."/>
            <person name="Yoshida T."/>
            <person name="Shimamura S."/>
            <person name="Takaki Y."/>
            <person name="Nagai Y."/>
            <person name="Toyoda A."/>
            <person name="Suzuki Y."/>
            <person name="Arimoto A."/>
            <person name="Ishii H."/>
            <person name="Satoh N."/>
            <person name="Nishiyama T."/>
            <person name="Hasebe M."/>
            <person name="Maruyama T."/>
            <person name="Minagawa J."/>
            <person name="Obokata J."/>
            <person name="Shigenobu S."/>
        </authorList>
    </citation>
    <scope>NUCLEOTIDE SEQUENCE [LARGE SCALE GENOMIC DNA]</scope>
</reference>
<protein>
    <submittedName>
        <fullName evidence="2">Histone-lysine N-methyltransferase SETMAR</fullName>
    </submittedName>
</protein>